<protein>
    <submittedName>
        <fullName evidence="1">Uncharacterized protein</fullName>
    </submittedName>
</protein>
<dbReference type="AlphaFoldDB" id="A0A8J3WPY3"/>
<keyword evidence="2" id="KW-1185">Reference proteome</keyword>
<comment type="caution">
    <text evidence="1">The sequence shown here is derived from an EMBL/GenBank/DDBJ whole genome shotgun (WGS) entry which is preliminary data.</text>
</comment>
<evidence type="ECO:0000313" key="2">
    <source>
        <dbReference type="Proteomes" id="UP000619788"/>
    </source>
</evidence>
<name>A0A8J3WPY3_9ACTN</name>
<dbReference type="RefSeq" id="WP_275424609.1">
    <property type="nucleotide sequence ID" value="NZ_BOOJ01000052.1"/>
</dbReference>
<organism evidence="1 2">
    <name type="scientific">Planobispora siamensis</name>
    <dbReference type="NCBI Taxonomy" id="936338"/>
    <lineage>
        <taxon>Bacteria</taxon>
        <taxon>Bacillati</taxon>
        <taxon>Actinomycetota</taxon>
        <taxon>Actinomycetes</taxon>
        <taxon>Streptosporangiales</taxon>
        <taxon>Streptosporangiaceae</taxon>
        <taxon>Planobispora</taxon>
    </lineage>
</organism>
<proteinExistence type="predicted"/>
<dbReference type="Proteomes" id="UP000619788">
    <property type="component" value="Unassembled WGS sequence"/>
</dbReference>
<dbReference type="EMBL" id="BOOJ01000052">
    <property type="protein sequence ID" value="GIH95311.1"/>
    <property type="molecule type" value="Genomic_DNA"/>
</dbReference>
<sequence>MLGFRRFAITVIIVVLLWDLVRGNMVGVGMCIVGLVVTAAVLR</sequence>
<accession>A0A8J3WPY3</accession>
<reference evidence="1 2" key="1">
    <citation type="submission" date="2021-01" db="EMBL/GenBank/DDBJ databases">
        <title>Whole genome shotgun sequence of Planobispora siamensis NBRC 107568.</title>
        <authorList>
            <person name="Komaki H."/>
            <person name="Tamura T."/>
        </authorList>
    </citation>
    <scope>NUCLEOTIDE SEQUENCE [LARGE SCALE GENOMIC DNA]</scope>
    <source>
        <strain evidence="1 2">NBRC 107568</strain>
    </source>
</reference>
<gene>
    <name evidence="1" type="ORF">Psi01_59410</name>
</gene>
<evidence type="ECO:0000313" key="1">
    <source>
        <dbReference type="EMBL" id="GIH95311.1"/>
    </source>
</evidence>